<evidence type="ECO:0000256" key="5">
    <source>
        <dbReference type="ARBA" id="ARBA00022963"/>
    </source>
</evidence>
<dbReference type="SUPFAM" id="SSF52151">
    <property type="entry name" value="FabD/lysophospholipase-like"/>
    <property type="match status" value="1"/>
</dbReference>
<dbReference type="PANTHER" id="PTHR14226:SF29">
    <property type="entry name" value="NEUROPATHY TARGET ESTERASE SWS"/>
    <property type="match status" value="1"/>
</dbReference>
<dbReference type="InterPro" id="IPR016035">
    <property type="entry name" value="Acyl_Trfase/lysoPLipase"/>
</dbReference>
<keyword evidence="6" id="KW-1133">Transmembrane helix</keyword>
<dbReference type="RefSeq" id="WP_109721531.1">
    <property type="nucleotide sequence ID" value="NZ_QEQK01000019.1"/>
</dbReference>
<dbReference type="SMART" id="SM00100">
    <property type="entry name" value="cNMP"/>
    <property type="match status" value="1"/>
</dbReference>
<keyword evidence="4 9" id="KW-0378">Hydrolase</keyword>
<organism evidence="12 13">
    <name type="scientific">Abyssibacter profundi</name>
    <dbReference type="NCBI Taxonomy" id="2182787"/>
    <lineage>
        <taxon>Bacteria</taxon>
        <taxon>Pseudomonadati</taxon>
        <taxon>Pseudomonadota</taxon>
        <taxon>Gammaproteobacteria</taxon>
        <taxon>Chromatiales</taxon>
        <taxon>Oceanococcaceae</taxon>
        <taxon>Abyssibacter</taxon>
    </lineage>
</organism>
<evidence type="ECO:0000256" key="2">
    <source>
        <dbReference type="ARBA" id="ARBA00006636"/>
    </source>
</evidence>
<dbReference type="Proteomes" id="UP000251800">
    <property type="component" value="Unassembled WGS sequence"/>
</dbReference>
<dbReference type="InterPro" id="IPR050301">
    <property type="entry name" value="NTE"/>
</dbReference>
<dbReference type="GO" id="GO:0004622">
    <property type="term" value="F:phosphatidylcholine lysophospholipase activity"/>
    <property type="evidence" value="ECO:0007669"/>
    <property type="project" value="UniProtKB-ARBA"/>
</dbReference>
<keyword evidence="13" id="KW-1185">Reference proteome</keyword>
<name>A0A383XQ19_9GAMM</name>
<dbReference type="InterPro" id="IPR018490">
    <property type="entry name" value="cNMP-bd_dom_sf"/>
</dbReference>
<dbReference type="Pfam" id="PF00027">
    <property type="entry name" value="cNMP_binding"/>
    <property type="match status" value="1"/>
</dbReference>
<evidence type="ECO:0000256" key="6">
    <source>
        <dbReference type="ARBA" id="ARBA00022989"/>
    </source>
</evidence>
<feature type="short sequence motif" description="GXSXG" evidence="9">
    <location>
        <begin position="357"/>
        <end position="361"/>
    </location>
</feature>
<keyword evidence="5 9" id="KW-0442">Lipid degradation</keyword>
<dbReference type="OrthoDB" id="5290098at2"/>
<gene>
    <name evidence="12" type="ORF">DEH80_16005</name>
</gene>
<keyword evidence="3" id="KW-0812">Transmembrane</keyword>
<evidence type="ECO:0000256" key="3">
    <source>
        <dbReference type="ARBA" id="ARBA00022692"/>
    </source>
</evidence>
<evidence type="ECO:0008006" key="14">
    <source>
        <dbReference type="Google" id="ProtNLM"/>
    </source>
</evidence>
<feature type="short sequence motif" description="DGA/G" evidence="9">
    <location>
        <begin position="473"/>
        <end position="475"/>
    </location>
</feature>
<comment type="caution">
    <text evidence="12">The sequence shown here is derived from an EMBL/GenBank/DDBJ whole genome shotgun (WGS) entry which is preliminary data.</text>
</comment>
<sequence length="613" mass="67292">MDAHTILAASPAFAGLNAKALNLLADAADKRLLRPGHVLFNAGDHAESFHVIGTGRLLLLRPEDTGFTLLRELVRGEVVGGVSMMTGERRLTRVEVLRESVVVTISKRAFDVIAAKHPHEAIEIIRFLVGRLVRTINSPGEAPTAQSLATIALVPGHPGMDLVRVANAMAAAMSQQGATLRLSADRVDRALGQGAANSMLDDTERSEQVAAWLSELETQYRYLIYATDGDDSPWSRRCIRQADRVLVVVDGAASARATPEIRAFQSIRGRTTTELCIVHYTGEKTRAQPHDWNALCQTDSVLHATLDQPESMERLVRLLTGRGLGLVLGGGGARGFAHLGLWQALESLGIEFDVLGGASMGAYVAALMAIGHDCDEAKRNLRETFVDHNYLNDYVVPRVAMISGKKFLRRLDEVFGSRRIEDLHIPYFSVSTNLSQGESVAHREGVLRDWIAASMAVPGIVPPLVWRGDLLCDGGVLNSLPVDKMRELGRGPIVSCDVSNRERFMIPQEADDRPEPLRWQRGVERFPGIGRLLHRAATVVSSETIARRETDAECYIHMPVSGVGMFDWDRMDEIIQASYDYAMPRLEAFLESEEGRLTQQRAAGRHAVPAPEA</sequence>
<evidence type="ECO:0000256" key="9">
    <source>
        <dbReference type="PROSITE-ProRule" id="PRU01161"/>
    </source>
</evidence>
<evidence type="ECO:0000259" key="10">
    <source>
        <dbReference type="PROSITE" id="PS50042"/>
    </source>
</evidence>
<dbReference type="Pfam" id="PF01734">
    <property type="entry name" value="Patatin"/>
    <property type="match status" value="1"/>
</dbReference>
<dbReference type="Gene3D" id="2.60.120.10">
    <property type="entry name" value="Jelly Rolls"/>
    <property type="match status" value="1"/>
</dbReference>
<proteinExistence type="inferred from homology"/>
<evidence type="ECO:0000313" key="13">
    <source>
        <dbReference type="Proteomes" id="UP000251800"/>
    </source>
</evidence>
<protein>
    <recommendedName>
        <fullName evidence="14">Cyclic nucleotide-binding protein</fullName>
    </recommendedName>
</protein>
<keyword evidence="7 9" id="KW-0443">Lipid metabolism</keyword>
<dbReference type="CDD" id="cd00038">
    <property type="entry name" value="CAP_ED"/>
    <property type="match status" value="1"/>
</dbReference>
<accession>A0A383XQ19</accession>
<evidence type="ECO:0000313" key="12">
    <source>
        <dbReference type="EMBL" id="PWN54723.1"/>
    </source>
</evidence>
<dbReference type="GO" id="GO:0016042">
    <property type="term" value="P:lipid catabolic process"/>
    <property type="evidence" value="ECO:0007669"/>
    <property type="project" value="UniProtKB-UniRule"/>
</dbReference>
<comment type="similarity">
    <text evidence="2">Belongs to the NTE family.</text>
</comment>
<evidence type="ECO:0000256" key="7">
    <source>
        <dbReference type="ARBA" id="ARBA00023098"/>
    </source>
</evidence>
<dbReference type="Gene3D" id="3.40.1090.10">
    <property type="entry name" value="Cytosolic phospholipase A2 catalytic domain"/>
    <property type="match status" value="2"/>
</dbReference>
<evidence type="ECO:0000259" key="11">
    <source>
        <dbReference type="PROSITE" id="PS51635"/>
    </source>
</evidence>
<dbReference type="InterPro" id="IPR056556">
    <property type="entry name" value="NTE1_P-loop_dom"/>
</dbReference>
<dbReference type="InterPro" id="IPR002641">
    <property type="entry name" value="PNPLA_dom"/>
</dbReference>
<reference evidence="12 13" key="1">
    <citation type="submission" date="2018-05" db="EMBL/GenBank/DDBJ databases">
        <title>Abyssibacter profundi OUC007T gen. nov., sp. nov, a marine bacterium isolated from seawater of the Mariana Trench.</title>
        <authorList>
            <person name="Zhou S."/>
        </authorList>
    </citation>
    <scope>NUCLEOTIDE SEQUENCE [LARGE SCALE GENOMIC DNA]</scope>
    <source>
        <strain evidence="12 13">OUC007</strain>
    </source>
</reference>
<evidence type="ECO:0000256" key="1">
    <source>
        <dbReference type="ARBA" id="ARBA00004370"/>
    </source>
</evidence>
<dbReference type="Pfam" id="PF24179">
    <property type="entry name" value="NTE_Ploop"/>
    <property type="match status" value="1"/>
</dbReference>
<evidence type="ECO:0000256" key="8">
    <source>
        <dbReference type="ARBA" id="ARBA00023136"/>
    </source>
</evidence>
<feature type="short sequence motif" description="GXGXXG" evidence="9">
    <location>
        <begin position="330"/>
        <end position="335"/>
    </location>
</feature>
<evidence type="ECO:0000256" key="4">
    <source>
        <dbReference type="ARBA" id="ARBA00022801"/>
    </source>
</evidence>
<dbReference type="PROSITE" id="PS51635">
    <property type="entry name" value="PNPLA"/>
    <property type="match status" value="1"/>
</dbReference>
<comment type="subcellular location">
    <subcellularLocation>
        <location evidence="1">Membrane</location>
    </subcellularLocation>
</comment>
<dbReference type="PROSITE" id="PS50042">
    <property type="entry name" value="CNMP_BINDING_3"/>
    <property type="match status" value="1"/>
</dbReference>
<keyword evidence="8" id="KW-0472">Membrane</keyword>
<dbReference type="AlphaFoldDB" id="A0A383XQ19"/>
<dbReference type="SUPFAM" id="SSF51206">
    <property type="entry name" value="cAMP-binding domain-like"/>
    <property type="match status" value="1"/>
</dbReference>
<feature type="active site" description="Nucleophile" evidence="9">
    <location>
        <position position="359"/>
    </location>
</feature>
<feature type="domain" description="PNPLA" evidence="11">
    <location>
        <begin position="326"/>
        <end position="486"/>
    </location>
</feature>
<dbReference type="PANTHER" id="PTHR14226">
    <property type="entry name" value="NEUROPATHY TARGET ESTERASE/SWISS CHEESE D.MELANOGASTER"/>
    <property type="match status" value="1"/>
</dbReference>
<feature type="active site" description="Proton acceptor" evidence="9">
    <location>
        <position position="473"/>
    </location>
</feature>
<feature type="domain" description="Cyclic nucleotide-binding" evidence="10">
    <location>
        <begin position="12"/>
        <end position="113"/>
    </location>
</feature>
<dbReference type="GO" id="GO:0016020">
    <property type="term" value="C:membrane"/>
    <property type="evidence" value="ECO:0007669"/>
    <property type="project" value="UniProtKB-SubCell"/>
</dbReference>
<dbReference type="InterPro" id="IPR000595">
    <property type="entry name" value="cNMP-bd_dom"/>
</dbReference>
<dbReference type="InterPro" id="IPR014710">
    <property type="entry name" value="RmlC-like_jellyroll"/>
</dbReference>
<dbReference type="EMBL" id="QEQK01000019">
    <property type="protein sequence ID" value="PWN54723.1"/>
    <property type="molecule type" value="Genomic_DNA"/>
</dbReference>